<dbReference type="SUPFAM" id="SSF103481">
    <property type="entry name" value="Multidrug resistance efflux transporter EmrE"/>
    <property type="match status" value="2"/>
</dbReference>
<keyword evidence="1" id="KW-0472">Membrane</keyword>
<reference evidence="3 4" key="1">
    <citation type="journal article" date="2014" name="ISME J.">
        <title>Adaptation of an abundant Roseobacter RCA organism to pelagic systems revealed by genomic and transcriptomic analyses.</title>
        <authorList>
            <person name="Voget S."/>
            <person name="Wemheuer B."/>
            <person name="Brinkhoff T."/>
            <person name="Vollmers J."/>
            <person name="Dietrich S."/>
            <person name="Giebel H.A."/>
            <person name="Beardsley C."/>
            <person name="Sardemann C."/>
            <person name="Bakenhus I."/>
            <person name="Billerbeck S."/>
            <person name="Daniel R."/>
            <person name="Simon M."/>
        </authorList>
    </citation>
    <scope>NUCLEOTIDE SEQUENCE [LARGE SCALE GENOMIC DNA]</scope>
    <source>
        <strain evidence="3 4">RCA23</strain>
    </source>
</reference>
<keyword evidence="1" id="KW-0812">Transmembrane</keyword>
<feature type="transmembrane region" description="Helical" evidence="1">
    <location>
        <begin position="187"/>
        <end position="212"/>
    </location>
</feature>
<proteinExistence type="predicted"/>
<keyword evidence="4" id="KW-1185">Reference proteome</keyword>
<evidence type="ECO:0000256" key="1">
    <source>
        <dbReference type="SAM" id="Phobius"/>
    </source>
</evidence>
<feature type="transmembrane region" description="Helical" evidence="1">
    <location>
        <begin position="224"/>
        <end position="246"/>
    </location>
</feature>
<evidence type="ECO:0000313" key="3">
    <source>
        <dbReference type="EMBL" id="AII87731.1"/>
    </source>
</evidence>
<feature type="transmembrane region" description="Helical" evidence="1">
    <location>
        <begin position="68"/>
        <end position="90"/>
    </location>
</feature>
<protein>
    <recommendedName>
        <fullName evidence="2">EamA domain-containing protein</fullName>
    </recommendedName>
</protein>
<organism evidence="3 4">
    <name type="scientific">Planktomarina temperata RCA23</name>
    <dbReference type="NCBI Taxonomy" id="666509"/>
    <lineage>
        <taxon>Bacteria</taxon>
        <taxon>Pseudomonadati</taxon>
        <taxon>Pseudomonadota</taxon>
        <taxon>Alphaproteobacteria</taxon>
        <taxon>Rhodobacterales</taxon>
        <taxon>Paracoccaceae</taxon>
        <taxon>Planktomarina</taxon>
    </lineage>
</organism>
<feature type="transmembrane region" description="Helical" evidence="1">
    <location>
        <begin position="110"/>
        <end position="137"/>
    </location>
</feature>
<keyword evidence="1" id="KW-1133">Transmembrane helix</keyword>
<dbReference type="AlphaFoldDB" id="A0AAN0VJ27"/>
<dbReference type="Pfam" id="PF00892">
    <property type="entry name" value="EamA"/>
    <property type="match status" value="1"/>
</dbReference>
<feature type="transmembrane region" description="Helical" evidence="1">
    <location>
        <begin position="157"/>
        <end position="175"/>
    </location>
</feature>
<dbReference type="RefSeq" id="WP_044050398.1">
    <property type="nucleotide sequence ID" value="NZ_CP003984.1"/>
</dbReference>
<accession>A0AAN0VJ27</accession>
<dbReference type="Proteomes" id="UP000028680">
    <property type="component" value="Chromosome"/>
</dbReference>
<feature type="transmembrane region" description="Helical" evidence="1">
    <location>
        <begin position="252"/>
        <end position="273"/>
    </location>
</feature>
<dbReference type="EMBL" id="CP003984">
    <property type="protein sequence ID" value="AII87731.1"/>
    <property type="molecule type" value="Genomic_DNA"/>
</dbReference>
<dbReference type="InterPro" id="IPR037185">
    <property type="entry name" value="EmrE-like"/>
</dbReference>
<evidence type="ECO:0000313" key="4">
    <source>
        <dbReference type="Proteomes" id="UP000028680"/>
    </source>
</evidence>
<dbReference type="InterPro" id="IPR000620">
    <property type="entry name" value="EamA_dom"/>
</dbReference>
<feature type="transmembrane region" description="Helical" evidence="1">
    <location>
        <begin position="37"/>
        <end position="56"/>
    </location>
</feature>
<name>A0AAN0VJ27_9RHOB</name>
<evidence type="ECO:0000259" key="2">
    <source>
        <dbReference type="Pfam" id="PF00892"/>
    </source>
</evidence>
<feature type="transmembrane region" description="Helical" evidence="1">
    <location>
        <begin position="280"/>
        <end position="298"/>
    </location>
</feature>
<dbReference type="GO" id="GO:0016020">
    <property type="term" value="C:membrane"/>
    <property type="evidence" value="ECO:0007669"/>
    <property type="project" value="InterPro"/>
</dbReference>
<dbReference type="KEGG" id="ptp:RCA23_c22070"/>
<sequence length="299" mass="32103">MLWIPITLLAALAQTLRFMFQKRLRIATLSTGGATFARFLYAAPLIGLVAVGYAVVRGYGLPVMDWQFWAFAAAGGFCQICATMCVVALFQQRNFTIGITFKKVEVLLAAGFGLLFLGEGVSLPALGAISLGVLGVLIISDAPQVAGSEGPRFFNKATALGLSCAVLFGACAVFYRGATLHIFAADVFARSSVTLMAAISMQFLGMAFYLRWREPGQITEVIRAWRVAIWVGLLSLLGSLAWFTAFTLQNAAYVKALGQVEILASFAISVCVFGEKMRRSEAVGIAFLSVSVVLLILLL</sequence>
<feature type="domain" description="EamA" evidence="2">
    <location>
        <begin position="2"/>
        <end position="140"/>
    </location>
</feature>
<gene>
    <name evidence="3" type="ORF">RCA23_c22070</name>
</gene>